<keyword evidence="2" id="KW-1185">Reference proteome</keyword>
<sequence length="137" mass="14520">MAIGCPAEIQMSFYNVGPVMFTFIRGIAVLQGGLGRPNAPLNFGCQLQVSEVQSPIGHWVHWPMTMGVRGDRLPASVVQALIWRIDKTSNQSSLGPIVTIGAPDDGRGPLYSGSRYEPNRSGVTNGACGLNGTPLPA</sequence>
<accession>A0A9P6NGC4</accession>
<dbReference type="EMBL" id="MU167276">
    <property type="protein sequence ID" value="KAG0145468.1"/>
    <property type="molecule type" value="Genomic_DNA"/>
</dbReference>
<protein>
    <submittedName>
        <fullName evidence="1">Uncharacterized protein</fullName>
    </submittedName>
</protein>
<dbReference type="AlphaFoldDB" id="A0A9P6NGC4"/>
<name>A0A9P6NGC4_9BASI</name>
<reference evidence="1" key="1">
    <citation type="submission" date="2013-11" db="EMBL/GenBank/DDBJ databases">
        <title>Genome sequence of the fusiform rust pathogen reveals effectors for host alternation and coevolution with pine.</title>
        <authorList>
            <consortium name="DOE Joint Genome Institute"/>
            <person name="Smith K."/>
            <person name="Pendleton A."/>
            <person name="Kubisiak T."/>
            <person name="Anderson C."/>
            <person name="Salamov A."/>
            <person name="Aerts A."/>
            <person name="Riley R."/>
            <person name="Clum A."/>
            <person name="Lindquist E."/>
            <person name="Ence D."/>
            <person name="Campbell M."/>
            <person name="Kronenberg Z."/>
            <person name="Feau N."/>
            <person name="Dhillon B."/>
            <person name="Hamelin R."/>
            <person name="Burleigh J."/>
            <person name="Smith J."/>
            <person name="Yandell M."/>
            <person name="Nelson C."/>
            <person name="Grigoriev I."/>
            <person name="Davis J."/>
        </authorList>
    </citation>
    <scope>NUCLEOTIDE SEQUENCE</scope>
    <source>
        <strain evidence="1">G11</strain>
    </source>
</reference>
<evidence type="ECO:0000313" key="1">
    <source>
        <dbReference type="EMBL" id="KAG0145468.1"/>
    </source>
</evidence>
<dbReference type="Proteomes" id="UP000886653">
    <property type="component" value="Unassembled WGS sequence"/>
</dbReference>
<comment type="caution">
    <text evidence="1">The sequence shown here is derived from an EMBL/GenBank/DDBJ whole genome shotgun (WGS) entry which is preliminary data.</text>
</comment>
<proteinExistence type="predicted"/>
<gene>
    <name evidence="1" type="ORF">CROQUDRAFT_133745</name>
</gene>
<evidence type="ECO:0000313" key="2">
    <source>
        <dbReference type="Proteomes" id="UP000886653"/>
    </source>
</evidence>
<organism evidence="1 2">
    <name type="scientific">Cronartium quercuum f. sp. fusiforme G11</name>
    <dbReference type="NCBI Taxonomy" id="708437"/>
    <lineage>
        <taxon>Eukaryota</taxon>
        <taxon>Fungi</taxon>
        <taxon>Dikarya</taxon>
        <taxon>Basidiomycota</taxon>
        <taxon>Pucciniomycotina</taxon>
        <taxon>Pucciniomycetes</taxon>
        <taxon>Pucciniales</taxon>
        <taxon>Coleosporiaceae</taxon>
        <taxon>Cronartium</taxon>
    </lineage>
</organism>